<protein>
    <submittedName>
        <fullName evidence="2">CUB domain-containing protein</fullName>
    </submittedName>
</protein>
<accession>A0AC35TLN0</accession>
<evidence type="ECO:0000313" key="2">
    <source>
        <dbReference type="WBParaSite" id="RSKR_0000207700.1"/>
    </source>
</evidence>
<dbReference type="Proteomes" id="UP000095286">
    <property type="component" value="Unplaced"/>
</dbReference>
<reference evidence="2" key="1">
    <citation type="submission" date="2016-11" db="UniProtKB">
        <authorList>
            <consortium name="WormBaseParasite"/>
        </authorList>
    </citation>
    <scope>IDENTIFICATION</scope>
    <source>
        <strain evidence="2">KR3021</strain>
    </source>
</reference>
<dbReference type="WBParaSite" id="RSKR_0000207700.1">
    <property type="protein sequence ID" value="RSKR_0000207700.1"/>
    <property type="gene ID" value="RSKR_0000207700"/>
</dbReference>
<proteinExistence type="predicted"/>
<name>A0AC35TLN0_9BILA</name>
<evidence type="ECO:0000313" key="1">
    <source>
        <dbReference type="Proteomes" id="UP000095286"/>
    </source>
</evidence>
<organism evidence="1 2">
    <name type="scientific">Rhabditophanes sp. KR3021</name>
    <dbReference type="NCBI Taxonomy" id="114890"/>
    <lineage>
        <taxon>Eukaryota</taxon>
        <taxon>Metazoa</taxon>
        <taxon>Ecdysozoa</taxon>
        <taxon>Nematoda</taxon>
        <taxon>Chromadorea</taxon>
        <taxon>Rhabditida</taxon>
        <taxon>Tylenchina</taxon>
        <taxon>Panagrolaimomorpha</taxon>
        <taxon>Strongyloidoidea</taxon>
        <taxon>Alloionematidae</taxon>
        <taxon>Rhabditophanes</taxon>
    </lineage>
</organism>
<sequence length="309" mass="33981">MEDSKDFLSNDAGASGEVNVEVYDEATTCLSGPLSEITCLSGRSSKYNNALSGLTSATASTCNGLSQYLQTGKDDLDSYLQTAAPRSYLDSMLQTATCDVDTAAPQSTFYNDLPTAISNHEYSRYSVSPRSVAISMNDVDIDARFKPDCFSVRSNESVDATALTNYTYSQYAASPAEIAIEVKHSDNIERENRLLASGDVYSQYSCSPAEICVEMTEFGNRKRFDSLCSTQISAYEDTSSIKSGFSTDTKSFYGSSFSLHSVDCSIISLNGPQGIEFNQKFEYFDAEYDPAYDDIETDVDGQRLQIFYY</sequence>